<organism evidence="1 2">
    <name type="scientific">Datura stramonium</name>
    <name type="common">Jimsonweed</name>
    <name type="synonym">Common thornapple</name>
    <dbReference type="NCBI Taxonomy" id="4076"/>
    <lineage>
        <taxon>Eukaryota</taxon>
        <taxon>Viridiplantae</taxon>
        <taxon>Streptophyta</taxon>
        <taxon>Embryophyta</taxon>
        <taxon>Tracheophyta</taxon>
        <taxon>Spermatophyta</taxon>
        <taxon>Magnoliopsida</taxon>
        <taxon>eudicotyledons</taxon>
        <taxon>Gunneridae</taxon>
        <taxon>Pentapetalae</taxon>
        <taxon>asterids</taxon>
        <taxon>lamiids</taxon>
        <taxon>Solanales</taxon>
        <taxon>Solanaceae</taxon>
        <taxon>Solanoideae</taxon>
        <taxon>Datureae</taxon>
        <taxon>Datura</taxon>
    </lineage>
</organism>
<dbReference type="Proteomes" id="UP000823775">
    <property type="component" value="Unassembled WGS sequence"/>
</dbReference>
<gene>
    <name evidence="1" type="ORF">HAX54_036866</name>
</gene>
<protein>
    <submittedName>
        <fullName evidence="1">Uncharacterized protein</fullName>
    </submittedName>
</protein>
<sequence>METMSVVHRRRSDWFGVNGGLRLREKKGRSWLFFRLTMGGENGDLRVYGVFTVFQGLGYRRRDCEAMINGERKGGEWVV</sequence>
<evidence type="ECO:0000313" key="1">
    <source>
        <dbReference type="EMBL" id="MCE5167093.1"/>
    </source>
</evidence>
<proteinExistence type="predicted"/>
<keyword evidence="2" id="KW-1185">Reference proteome</keyword>
<accession>A0ABS8Y905</accession>
<feature type="non-terminal residue" evidence="1">
    <location>
        <position position="79"/>
    </location>
</feature>
<reference evidence="1 2" key="1">
    <citation type="journal article" date="2021" name="BMC Genomics">
        <title>Datura genome reveals duplications of psychoactive alkaloid biosynthetic genes and high mutation rate following tissue culture.</title>
        <authorList>
            <person name="Rajewski A."/>
            <person name="Carter-House D."/>
            <person name="Stajich J."/>
            <person name="Litt A."/>
        </authorList>
    </citation>
    <scope>NUCLEOTIDE SEQUENCE [LARGE SCALE GENOMIC DNA]</scope>
    <source>
        <strain evidence="1">AR-01</strain>
    </source>
</reference>
<comment type="caution">
    <text evidence="1">The sequence shown here is derived from an EMBL/GenBank/DDBJ whole genome shotgun (WGS) entry which is preliminary data.</text>
</comment>
<dbReference type="EMBL" id="JACEIK010048999">
    <property type="protein sequence ID" value="MCE5167093.1"/>
    <property type="molecule type" value="Genomic_DNA"/>
</dbReference>
<name>A0ABS8Y905_DATST</name>
<evidence type="ECO:0000313" key="2">
    <source>
        <dbReference type="Proteomes" id="UP000823775"/>
    </source>
</evidence>